<dbReference type="GeneID" id="9752370"/>
<dbReference type="eggNOG" id="arCOG03708">
    <property type="taxonomic scope" value="Archaea"/>
</dbReference>
<sequence>MQELPKPWFDLDGYRRTRLLEARYEAELARRFLDEGLTRNAAGKAYQAWKALVAAFAAENRDKLKDVFKGVVRLRGNRVINKVDWIIALMPSNALKRVSQVIGGDINVYTNLAIMLHQYQYNGPDKQGILSQYWDDESAKADIVQLLSVIDRLLREKGI</sequence>
<protein>
    <submittedName>
        <fullName evidence="1">PaREP1 family protein</fullName>
    </submittedName>
</protein>
<dbReference type="Pfam" id="PF05942">
    <property type="entry name" value="PaREP1"/>
    <property type="match status" value="1"/>
</dbReference>
<gene>
    <name evidence="1" type="ordered locus">Vdis_1435</name>
</gene>
<dbReference type="OrthoDB" id="28951at2157"/>
<accession>E1QSV4</accession>
<organism evidence="1 2">
    <name type="scientific">Vulcanisaeta distributa (strain DSM 14429 / JCM 11212 / NBRC 100878 / IC-017)</name>
    <dbReference type="NCBI Taxonomy" id="572478"/>
    <lineage>
        <taxon>Archaea</taxon>
        <taxon>Thermoproteota</taxon>
        <taxon>Thermoprotei</taxon>
        <taxon>Thermoproteales</taxon>
        <taxon>Thermoproteaceae</taxon>
        <taxon>Vulcanisaeta</taxon>
    </lineage>
</organism>
<dbReference type="InterPro" id="IPR010268">
    <property type="entry name" value="PaREP1"/>
</dbReference>
<reference evidence="1 2" key="1">
    <citation type="journal article" date="2010" name="Stand. Genomic Sci.">
        <title>Complete genome sequence of Vulcanisaeta distributa type strain (IC-017).</title>
        <authorList>
            <person name="Mavromatis K."/>
            <person name="Sikorski J."/>
            <person name="Pabst E."/>
            <person name="Teshima H."/>
            <person name="Lapidus A."/>
            <person name="Lucas S."/>
            <person name="Nolan M."/>
            <person name="Glavina Del Rio T."/>
            <person name="Cheng J.F."/>
            <person name="Bruce D."/>
            <person name="Goodwin L."/>
            <person name="Pitluck S."/>
            <person name="Liolios K."/>
            <person name="Ivanova N."/>
            <person name="Mikhailova N."/>
            <person name="Pati A."/>
            <person name="Chen A."/>
            <person name="Palaniappan K."/>
            <person name="Land M."/>
            <person name="Hauser L."/>
            <person name="Chang Y.J."/>
            <person name="Jeffries C.D."/>
            <person name="Rohde M."/>
            <person name="Spring S."/>
            <person name="Goker M."/>
            <person name="Wirth R."/>
            <person name="Woyke T."/>
            <person name="Bristow J."/>
            <person name="Eisen J.A."/>
            <person name="Markowitz V."/>
            <person name="Hugenholtz P."/>
            <person name="Klenk H.P."/>
            <person name="Kyrpides N.C."/>
        </authorList>
    </citation>
    <scope>NUCLEOTIDE SEQUENCE [LARGE SCALE GENOMIC DNA]</scope>
    <source>
        <strain evidence="2">DSM 14429 / JCM 11212 / NBRC 100878 / IC-017</strain>
    </source>
</reference>
<dbReference type="EMBL" id="CP002100">
    <property type="protein sequence ID" value="ADN50821.1"/>
    <property type="molecule type" value="Genomic_DNA"/>
</dbReference>
<dbReference type="KEGG" id="vdi:Vdis_1435"/>
<dbReference type="STRING" id="572478.Vdis_1435"/>
<evidence type="ECO:0000313" key="1">
    <source>
        <dbReference type="EMBL" id="ADN50821.1"/>
    </source>
</evidence>
<name>E1QSV4_VULDI</name>
<dbReference type="AlphaFoldDB" id="E1QSV4"/>
<dbReference type="RefSeq" id="WP_013336546.1">
    <property type="nucleotide sequence ID" value="NC_014537.1"/>
</dbReference>
<reference evidence="2" key="2">
    <citation type="journal article" date="2010" name="Stand. Genomic Sci.">
        <title>Complete genome sequence of Vulcanisaeta distributa type strain (IC-017T).</title>
        <authorList>
            <person name="Mavromatis K."/>
            <person name="Sikorski J."/>
            <person name="Pabst E."/>
            <person name="Teshima H."/>
            <person name="Lapidus A."/>
            <person name="Lucas S."/>
            <person name="Nolan M."/>
            <person name="Glavina Del Rio T."/>
            <person name="Cheng J."/>
            <person name="Bruce D."/>
            <person name="Goodwin L."/>
            <person name="Pitluck S."/>
            <person name="Liolios K."/>
            <person name="Ivanova N."/>
            <person name="Mikhailova N."/>
            <person name="Pati A."/>
            <person name="Chen A."/>
            <person name="Palaniappan K."/>
            <person name="Land M."/>
            <person name="Hauser L."/>
            <person name="Chang Y."/>
            <person name="Jeffries C."/>
            <person name="Rohde M."/>
            <person name="Spring S."/>
            <person name="Goker M."/>
            <person name="Wirth R."/>
            <person name="Woyke T."/>
            <person name="Bristow J."/>
            <person name="Eisen J."/>
            <person name="Markowitz V."/>
            <person name="Hugenholtz P."/>
            <person name="Klenk H."/>
            <person name="Kyrpides N."/>
        </authorList>
    </citation>
    <scope>NUCLEOTIDE SEQUENCE [LARGE SCALE GENOMIC DNA]</scope>
    <source>
        <strain evidence="2">DSM 14429 / JCM 11212 / NBRC 100878 / IC-017</strain>
    </source>
</reference>
<dbReference type="Proteomes" id="UP000006681">
    <property type="component" value="Chromosome"/>
</dbReference>
<proteinExistence type="predicted"/>
<dbReference type="HOGENOM" id="CLU_118419_1_0_2"/>
<keyword evidence="2" id="KW-1185">Reference proteome</keyword>
<evidence type="ECO:0000313" key="2">
    <source>
        <dbReference type="Proteomes" id="UP000006681"/>
    </source>
</evidence>